<reference evidence="2 3" key="1">
    <citation type="submission" date="2018-12" db="EMBL/GenBank/DDBJ databases">
        <authorList>
            <consortium name="Pathogen Informatics"/>
        </authorList>
    </citation>
    <scope>NUCLEOTIDE SEQUENCE [LARGE SCALE GENOMIC DNA]</scope>
    <source>
        <strain evidence="2 3">NCTC10036</strain>
    </source>
</reference>
<sequence>MQIKCYLHEKAKYNLNDTVRNYIREASIFYRNPNEIVNLNYQEIKDQCDDFSGDEGCGEIFSFDFPLSDEHFLELKLYYNRKTFFGDAIFIHGEGLDYSDFIKITKEENLKYDMYVYNDVDDEGLFVFENGVVSRFRVINEKNVIYQIECDFSLYPDFSNGIKKIINEKMRLI</sequence>
<dbReference type="EMBL" id="LR134493">
    <property type="protein sequence ID" value="VEI65133.1"/>
    <property type="molecule type" value="Genomic_DNA"/>
</dbReference>
<name>A0A448SBU0_SERRU</name>
<dbReference type="AlphaFoldDB" id="A0A448SBU0"/>
<protein>
    <submittedName>
        <fullName evidence="2">Uncharacterized protein</fullName>
    </submittedName>
</protein>
<reference evidence="1 4" key="2">
    <citation type="submission" date="2020-11" db="EMBL/GenBank/DDBJ databases">
        <title>Enhanced detection system for hospital associated transmission using whole genome sequencing surveillance.</title>
        <authorList>
            <person name="Harrison L.H."/>
            <person name="Van Tyne D."/>
            <person name="Marsh J.W."/>
            <person name="Griffith M.P."/>
            <person name="Snyder D.J."/>
            <person name="Cooper V.S."/>
            <person name="Mustapha M."/>
        </authorList>
    </citation>
    <scope>NUCLEOTIDE SEQUENCE [LARGE SCALE GENOMIC DNA]</scope>
    <source>
        <strain evidence="1 4">SER00230</strain>
    </source>
</reference>
<dbReference type="Proteomes" id="UP000281904">
    <property type="component" value="Chromosome"/>
</dbReference>
<evidence type="ECO:0000313" key="2">
    <source>
        <dbReference type="EMBL" id="VEI65133.1"/>
    </source>
</evidence>
<accession>A0A448SBU0</accession>
<gene>
    <name evidence="1" type="ORF">I5U13_11000</name>
    <name evidence="2" type="ORF">NCTC10036_02137</name>
</gene>
<dbReference type="EMBL" id="JADULK010000005">
    <property type="protein sequence ID" value="MBH1930181.1"/>
    <property type="molecule type" value="Genomic_DNA"/>
</dbReference>
<proteinExistence type="predicted"/>
<organism evidence="2 3">
    <name type="scientific">Serratia rubidaea</name>
    <name type="common">Serratia marinorubra</name>
    <dbReference type="NCBI Taxonomy" id="61652"/>
    <lineage>
        <taxon>Bacteria</taxon>
        <taxon>Pseudomonadati</taxon>
        <taxon>Pseudomonadota</taxon>
        <taxon>Gammaproteobacteria</taxon>
        <taxon>Enterobacterales</taxon>
        <taxon>Yersiniaceae</taxon>
        <taxon>Serratia</taxon>
    </lineage>
</organism>
<keyword evidence="4" id="KW-1185">Reference proteome</keyword>
<dbReference type="Proteomes" id="UP000624159">
    <property type="component" value="Unassembled WGS sequence"/>
</dbReference>
<dbReference type="RefSeq" id="WP_126531287.1">
    <property type="nucleotide sequence ID" value="NZ_JADULK010000005.1"/>
</dbReference>
<evidence type="ECO:0000313" key="4">
    <source>
        <dbReference type="Proteomes" id="UP000624159"/>
    </source>
</evidence>
<evidence type="ECO:0000313" key="3">
    <source>
        <dbReference type="Proteomes" id="UP000281904"/>
    </source>
</evidence>
<evidence type="ECO:0000313" key="1">
    <source>
        <dbReference type="EMBL" id="MBH1930181.1"/>
    </source>
</evidence>